<evidence type="ECO:0000256" key="1">
    <source>
        <dbReference type="SAM" id="Phobius"/>
    </source>
</evidence>
<evidence type="ECO:0000313" key="2">
    <source>
        <dbReference type="EMBL" id="OHG59293.1"/>
    </source>
</evidence>
<sequence>MGVDMLNETIIQLILIAICCVYIIFNTKADKNPKRGYRTALYLFVMAGIISYIMNYLNWLDFFLLITPIMCLFKFEDKWS</sequence>
<feature type="transmembrane region" description="Helical" evidence="1">
    <location>
        <begin position="6"/>
        <end position="25"/>
    </location>
</feature>
<name>A0A1S0ZBT7_SALET</name>
<dbReference type="AlphaFoldDB" id="A0A1S0ZBT7"/>
<protein>
    <submittedName>
        <fullName evidence="2">Uncharacterized protein</fullName>
    </submittedName>
</protein>
<keyword evidence="1" id="KW-1133">Transmembrane helix</keyword>
<accession>A0A1S0ZBT7</accession>
<feature type="transmembrane region" description="Helical" evidence="1">
    <location>
        <begin position="37"/>
        <end position="53"/>
    </location>
</feature>
<proteinExistence type="predicted"/>
<organism evidence="2">
    <name type="scientific">Salmonella enterica subsp. enterica serovar Saintpaul</name>
    <dbReference type="NCBI Taxonomy" id="90105"/>
    <lineage>
        <taxon>Bacteria</taxon>
        <taxon>Pseudomonadati</taxon>
        <taxon>Pseudomonadota</taxon>
        <taxon>Gammaproteobacteria</taxon>
        <taxon>Enterobacterales</taxon>
        <taxon>Enterobacteriaceae</taxon>
        <taxon>Salmonella</taxon>
    </lineage>
</organism>
<keyword evidence="1" id="KW-0812">Transmembrane</keyword>
<keyword evidence="1" id="KW-0472">Membrane</keyword>
<dbReference type="EMBL" id="MLZC01000026">
    <property type="protein sequence ID" value="OHG59293.1"/>
    <property type="molecule type" value="Genomic_DNA"/>
</dbReference>
<reference evidence="2" key="1">
    <citation type="submission" date="2016-09" db="EMBL/GenBank/DDBJ databases">
        <title>Whole genome sequencing of Salmonella enterica.</title>
        <authorList>
            <person name="Bell R."/>
        </authorList>
    </citation>
    <scope>NUCLEOTIDE SEQUENCE [LARGE SCALE GENOMIC DNA]</scope>
    <source>
        <strain evidence="2">CFSAN044978</strain>
    </source>
</reference>
<gene>
    <name evidence="2" type="ORF">A7T00_29690</name>
</gene>
<comment type="caution">
    <text evidence="2">The sequence shown here is derived from an EMBL/GenBank/DDBJ whole genome shotgun (WGS) entry which is preliminary data.</text>
</comment>